<dbReference type="HOGENOM" id="CLU_846955_0_0_6"/>
<gene>
    <name evidence="2" type="ORF">PKB_5320</name>
</gene>
<reference evidence="2 3" key="2">
    <citation type="submission" date="2014-05" db="EMBL/GenBank/DDBJ databases">
        <title>Genome sequence of the 3-chlorobenzoate degrading bacterium Pseudomonas knackmussii B13 shows multiple evidence for horizontal gene transfer.</title>
        <authorList>
            <person name="Miyazaki R."/>
            <person name="Bertelli C."/>
            <person name="Falquet L."/>
            <person name="Robinson-Rechavi M."/>
            <person name="Gharib W."/>
            <person name="Roy S."/>
            <person name="Van der Meer J.R."/>
        </authorList>
    </citation>
    <scope>NUCLEOTIDE SEQUENCE [LARGE SCALE GENOMIC DNA]</scope>
    <source>
        <strain evidence="2 3">B13</strain>
    </source>
</reference>
<evidence type="ECO:0000313" key="2">
    <source>
        <dbReference type="EMBL" id="CDF86632.1"/>
    </source>
</evidence>
<name>A0A024HQ38_PSEKB</name>
<accession>A0A024HQ38</accession>
<feature type="compositionally biased region" description="Basic and acidic residues" evidence="1">
    <location>
        <begin position="272"/>
        <end position="286"/>
    </location>
</feature>
<protein>
    <submittedName>
        <fullName evidence="2">Uncharacterized protein</fullName>
    </submittedName>
</protein>
<dbReference type="Proteomes" id="UP000025241">
    <property type="component" value="Chromosome I"/>
</dbReference>
<feature type="compositionally biased region" description="Basic residues" evidence="1">
    <location>
        <begin position="52"/>
        <end position="61"/>
    </location>
</feature>
<evidence type="ECO:0000256" key="1">
    <source>
        <dbReference type="SAM" id="MobiDB-lite"/>
    </source>
</evidence>
<reference evidence="2 3" key="1">
    <citation type="submission" date="2013-03" db="EMBL/GenBank/DDBJ databases">
        <authorList>
            <person name="Linke B."/>
        </authorList>
    </citation>
    <scope>NUCLEOTIDE SEQUENCE [LARGE SCALE GENOMIC DNA]</scope>
    <source>
        <strain evidence="2 3">B13</strain>
    </source>
</reference>
<sequence length="328" mass="36460">MYFQEFAAPPTKPAPLSATITGFRFWKPFRPGASHARPRSHRNPGVAGRPGVRARPRRRGPRSLPDDPHGRAGQPLRHPAALRHHHAVSQHHPGHPRSTHARRPVHGTPHSLAGALERAGHGDEGEQERPGPGRSHLVLRLLGDPVRRRLQLLLPGPDRRTRRRPGVLPGPRLPRRLCPRLPRRPHQRRPAEQLPPGSGRQRPVLLPAPLADAGLLAVPDRIHGSGPDPGDLPGALHEVPGKPRLHPRRQAEGLVLHGRRRVRRAGIPGRDLPGRPREAGQPDLRHQLQPAAPRRPGSRQRQDHPGTRRRVPWRRVERQQGGPTRTPG</sequence>
<keyword evidence="3" id="KW-1185">Reference proteome</keyword>
<feature type="region of interest" description="Disordered" evidence="1">
    <location>
        <begin position="219"/>
        <end position="328"/>
    </location>
</feature>
<evidence type="ECO:0000313" key="3">
    <source>
        <dbReference type="Proteomes" id="UP000025241"/>
    </source>
</evidence>
<dbReference type="AlphaFoldDB" id="A0A024HQ38"/>
<proteinExistence type="predicted"/>
<feature type="region of interest" description="Disordered" evidence="1">
    <location>
        <begin position="152"/>
        <end position="205"/>
    </location>
</feature>
<dbReference type="KEGG" id="pkc:PKB_5320"/>
<organism evidence="2 3">
    <name type="scientific">Pseudomonas knackmussii (strain DSM 6978 / CCUG 54928 / LMG 23759 / B13)</name>
    <dbReference type="NCBI Taxonomy" id="1301098"/>
    <lineage>
        <taxon>Bacteria</taxon>
        <taxon>Pseudomonadati</taxon>
        <taxon>Pseudomonadota</taxon>
        <taxon>Gammaproteobacteria</taxon>
        <taxon>Pseudomonadales</taxon>
        <taxon>Pseudomonadaceae</taxon>
        <taxon>Pseudomonas</taxon>
    </lineage>
</organism>
<feature type="compositionally biased region" description="Basic residues" evidence="1">
    <location>
        <begin position="80"/>
        <end position="105"/>
    </location>
</feature>
<feature type="compositionally biased region" description="Basic residues" evidence="1">
    <location>
        <begin position="173"/>
        <end position="188"/>
    </location>
</feature>
<dbReference type="EMBL" id="HG322950">
    <property type="protein sequence ID" value="CDF86632.1"/>
    <property type="molecule type" value="Genomic_DNA"/>
</dbReference>
<feature type="compositionally biased region" description="Basic and acidic residues" evidence="1">
    <location>
        <begin position="118"/>
        <end position="131"/>
    </location>
</feature>
<dbReference type="STRING" id="1301098.PKB_5320"/>
<feature type="region of interest" description="Disordered" evidence="1">
    <location>
        <begin position="28"/>
        <end position="136"/>
    </location>
</feature>